<keyword evidence="2" id="KW-1185">Reference proteome</keyword>
<sequence>MTEFLLHHGNFDRENDTQFSDGSGDELLAILISSKDFRLANNLVERYRTFNDDTVLMALAQNFPIELNIVEKYIGTSIMGSRVEEVLNSAQDGMVKRCVPFCGSWVETLFWLFFFGIYRIIMFFPLMLKMLGM</sequence>
<gene>
    <name evidence="1" type="ORF">L2E82_39406</name>
</gene>
<reference evidence="1 2" key="2">
    <citation type="journal article" date="2022" name="Mol. Ecol. Resour.">
        <title>The genomes of chicory, endive, great burdock and yacon provide insights into Asteraceae paleo-polyploidization history and plant inulin production.</title>
        <authorList>
            <person name="Fan W."/>
            <person name="Wang S."/>
            <person name="Wang H."/>
            <person name="Wang A."/>
            <person name="Jiang F."/>
            <person name="Liu H."/>
            <person name="Zhao H."/>
            <person name="Xu D."/>
            <person name="Zhang Y."/>
        </authorList>
    </citation>
    <scope>NUCLEOTIDE SEQUENCE [LARGE SCALE GENOMIC DNA]</scope>
    <source>
        <strain evidence="2">cv. Punajuju</strain>
        <tissue evidence="1">Leaves</tissue>
    </source>
</reference>
<name>A0ACB9AI58_CICIN</name>
<evidence type="ECO:0000313" key="2">
    <source>
        <dbReference type="Proteomes" id="UP001055811"/>
    </source>
</evidence>
<reference evidence="2" key="1">
    <citation type="journal article" date="2022" name="Mol. Ecol. Resour.">
        <title>The genomes of chicory, endive, great burdock and yacon provide insights into Asteraceae palaeo-polyploidization history and plant inulin production.</title>
        <authorList>
            <person name="Fan W."/>
            <person name="Wang S."/>
            <person name="Wang H."/>
            <person name="Wang A."/>
            <person name="Jiang F."/>
            <person name="Liu H."/>
            <person name="Zhao H."/>
            <person name="Xu D."/>
            <person name="Zhang Y."/>
        </authorList>
    </citation>
    <scope>NUCLEOTIDE SEQUENCE [LARGE SCALE GENOMIC DNA]</scope>
    <source>
        <strain evidence="2">cv. Punajuju</strain>
    </source>
</reference>
<accession>A0ACB9AI58</accession>
<dbReference type="Proteomes" id="UP001055811">
    <property type="component" value="Linkage Group LG07"/>
</dbReference>
<proteinExistence type="predicted"/>
<comment type="caution">
    <text evidence="1">The sequence shown here is derived from an EMBL/GenBank/DDBJ whole genome shotgun (WGS) entry which is preliminary data.</text>
</comment>
<dbReference type="EMBL" id="CM042015">
    <property type="protein sequence ID" value="KAI3709640.1"/>
    <property type="molecule type" value="Genomic_DNA"/>
</dbReference>
<protein>
    <submittedName>
        <fullName evidence="1">Uncharacterized protein</fullName>
    </submittedName>
</protein>
<organism evidence="1 2">
    <name type="scientific">Cichorium intybus</name>
    <name type="common">Chicory</name>
    <dbReference type="NCBI Taxonomy" id="13427"/>
    <lineage>
        <taxon>Eukaryota</taxon>
        <taxon>Viridiplantae</taxon>
        <taxon>Streptophyta</taxon>
        <taxon>Embryophyta</taxon>
        <taxon>Tracheophyta</taxon>
        <taxon>Spermatophyta</taxon>
        <taxon>Magnoliopsida</taxon>
        <taxon>eudicotyledons</taxon>
        <taxon>Gunneridae</taxon>
        <taxon>Pentapetalae</taxon>
        <taxon>asterids</taxon>
        <taxon>campanulids</taxon>
        <taxon>Asterales</taxon>
        <taxon>Asteraceae</taxon>
        <taxon>Cichorioideae</taxon>
        <taxon>Cichorieae</taxon>
        <taxon>Cichoriinae</taxon>
        <taxon>Cichorium</taxon>
    </lineage>
</organism>
<evidence type="ECO:0000313" key="1">
    <source>
        <dbReference type="EMBL" id="KAI3709640.1"/>
    </source>
</evidence>